<dbReference type="Pfam" id="PF02613">
    <property type="entry name" value="Nitrate_red_del"/>
    <property type="match status" value="1"/>
</dbReference>
<dbReference type="RefSeq" id="WP_157422263.1">
    <property type="nucleotide sequence ID" value="NZ_BAAANI010000002.1"/>
</dbReference>
<proteinExistence type="predicted"/>
<dbReference type="Gene3D" id="1.10.3480.10">
    <property type="entry name" value="TorD-like"/>
    <property type="match status" value="1"/>
</dbReference>
<evidence type="ECO:0000313" key="3">
    <source>
        <dbReference type="Proteomes" id="UP001589667"/>
    </source>
</evidence>
<dbReference type="EMBL" id="JBHMBL010000002">
    <property type="protein sequence ID" value="MFB9643074.1"/>
    <property type="molecule type" value="Genomic_DNA"/>
</dbReference>
<comment type="caution">
    <text evidence="2">The sequence shown here is derived from an EMBL/GenBank/DDBJ whole genome shotgun (WGS) entry which is preliminary data.</text>
</comment>
<sequence length="248" mass="26952">MANFPLIFRRSGSDASRSSRRPGTAPLALDDATRRLAHIATSLLLDYPGEGFDARLAAVEASLGELPPAIASELRAFIDHAAATDREALAIEYVATFDLKRKCCMYLSYYAAGDTRRRGTALVTFIQAYRAAGWEFDADELPDYLPAVLEFSARSDSPVASELLSAHRDGLEVLREALEKQRSPWAGLVRAVCRSLPELDEATRERYLELVSQGPPAETVGLSFLGSLGPTVLAPYQPVGAAHEEARA</sequence>
<accession>A0ABV5SVI6</accession>
<organism evidence="2 3">
    <name type="scientific">Agromyces lapidis</name>
    <dbReference type="NCBI Taxonomy" id="279574"/>
    <lineage>
        <taxon>Bacteria</taxon>
        <taxon>Bacillati</taxon>
        <taxon>Actinomycetota</taxon>
        <taxon>Actinomycetes</taxon>
        <taxon>Micrococcales</taxon>
        <taxon>Microbacteriaceae</taxon>
        <taxon>Agromyces</taxon>
    </lineage>
</organism>
<keyword evidence="3" id="KW-1185">Reference proteome</keyword>
<gene>
    <name evidence="2" type="primary">narJ</name>
    <name evidence="2" type="ORF">ACFFQV_12325</name>
</gene>
<name>A0ABV5SVI6_9MICO</name>
<dbReference type="PANTHER" id="PTHR43680:SF2">
    <property type="entry name" value="NITRATE REDUCTASE MOLYBDENUM COFACTOR ASSEMBLY CHAPERONE NARJ"/>
    <property type="match status" value="1"/>
</dbReference>
<dbReference type="Proteomes" id="UP001589667">
    <property type="component" value="Unassembled WGS sequence"/>
</dbReference>
<protein>
    <submittedName>
        <fullName evidence="2">Nitrate reductase molybdenum cofactor assembly chaperone</fullName>
    </submittedName>
</protein>
<dbReference type="InterPro" id="IPR003765">
    <property type="entry name" value="NO3_reductase_chaperone_NarJ"/>
</dbReference>
<dbReference type="InterPro" id="IPR020945">
    <property type="entry name" value="DMSO/NO3_reduct_chaperone"/>
</dbReference>
<dbReference type="PANTHER" id="PTHR43680">
    <property type="entry name" value="NITRATE REDUCTASE MOLYBDENUM COFACTOR ASSEMBLY CHAPERONE"/>
    <property type="match status" value="1"/>
</dbReference>
<dbReference type="SUPFAM" id="SSF89155">
    <property type="entry name" value="TorD-like"/>
    <property type="match status" value="1"/>
</dbReference>
<dbReference type="InterPro" id="IPR036411">
    <property type="entry name" value="TorD-like_sf"/>
</dbReference>
<evidence type="ECO:0000256" key="1">
    <source>
        <dbReference type="ARBA" id="ARBA00023063"/>
    </source>
</evidence>
<keyword evidence="1" id="KW-0534">Nitrate assimilation</keyword>
<dbReference type="NCBIfam" id="TIGR00684">
    <property type="entry name" value="narJ"/>
    <property type="match status" value="1"/>
</dbReference>
<evidence type="ECO:0000313" key="2">
    <source>
        <dbReference type="EMBL" id="MFB9643074.1"/>
    </source>
</evidence>
<reference evidence="2 3" key="1">
    <citation type="submission" date="2024-09" db="EMBL/GenBank/DDBJ databases">
        <authorList>
            <person name="Sun Q."/>
            <person name="Mori K."/>
        </authorList>
    </citation>
    <scope>NUCLEOTIDE SEQUENCE [LARGE SCALE GENOMIC DNA]</scope>
    <source>
        <strain evidence="2 3">JCM 14321</strain>
    </source>
</reference>